<comment type="catalytic activity">
    <reaction evidence="1 14 15">
        <text>Endonucleolytic cleavage to 5'-phosphomonoester.</text>
        <dbReference type="EC" id="3.1.26.4"/>
    </reaction>
</comment>
<dbReference type="PIRSF" id="PIRSF037748">
    <property type="entry name" value="RnhC"/>
    <property type="match status" value="1"/>
</dbReference>
<dbReference type="CDD" id="cd14796">
    <property type="entry name" value="RNAse_HIII_N"/>
    <property type="match status" value="1"/>
</dbReference>
<keyword evidence="9 14" id="KW-0540">Nuclease</keyword>
<dbReference type="Proteomes" id="UP001290462">
    <property type="component" value="Unassembled WGS sequence"/>
</dbReference>
<accession>A0AAW9K1T3</accession>
<evidence type="ECO:0000256" key="4">
    <source>
        <dbReference type="ARBA" id="ARBA00004496"/>
    </source>
</evidence>
<evidence type="ECO:0000256" key="12">
    <source>
        <dbReference type="ARBA" id="ARBA00022801"/>
    </source>
</evidence>
<feature type="domain" description="RNase H type-2" evidence="16">
    <location>
        <begin position="98"/>
        <end position="314"/>
    </location>
</feature>
<dbReference type="Pfam" id="PF01351">
    <property type="entry name" value="RNase_HII"/>
    <property type="match status" value="1"/>
</dbReference>
<evidence type="ECO:0000256" key="11">
    <source>
        <dbReference type="ARBA" id="ARBA00022759"/>
    </source>
</evidence>
<feature type="binding site" evidence="14 15">
    <location>
        <position position="104"/>
    </location>
    <ligand>
        <name>a divalent metal cation</name>
        <dbReference type="ChEBI" id="CHEBI:60240"/>
    </ligand>
</feature>
<dbReference type="InterPro" id="IPR004641">
    <property type="entry name" value="RNase_HIII"/>
</dbReference>
<dbReference type="GO" id="GO:0004523">
    <property type="term" value="F:RNA-DNA hybrid ribonuclease activity"/>
    <property type="evidence" value="ECO:0007669"/>
    <property type="project" value="UniProtKB-UniRule"/>
</dbReference>
<evidence type="ECO:0000256" key="5">
    <source>
        <dbReference type="ARBA" id="ARBA00008378"/>
    </source>
</evidence>
<evidence type="ECO:0000256" key="6">
    <source>
        <dbReference type="ARBA" id="ARBA00012180"/>
    </source>
</evidence>
<sequence>MANEVILVDKKTVLEMKNYYQSVLKSQTPPGAVFAAKKNTVNVTGYNSGKVLFQGASASQEAQIWSSKVIDTGSTTKKKASSSKKPIDTPLPSGFSNWSVIGSDEVGTGSYFGPLTVVAAFVSKEQIPLLKELGVKDSKDLKDPQICAIAKDLLTFLPHSLLNVMPEKYNKIQPTMTQGKMKAVLHNQALGNVLAKIQPEIPDAILIDQFELPSTYYKHIADQPNQIKDKVYFQTKGEGHHLAVAAASILARYAFLKGLEEMSKDAGTTIPSGAGSTADLVAARLLKRGGINLLGKYAKLHFANTEKAKKIAGLNKK</sequence>
<evidence type="ECO:0000256" key="1">
    <source>
        <dbReference type="ARBA" id="ARBA00000077"/>
    </source>
</evidence>
<dbReference type="SUPFAM" id="SSF53098">
    <property type="entry name" value="Ribonuclease H-like"/>
    <property type="match status" value="1"/>
</dbReference>
<dbReference type="PROSITE" id="PS51975">
    <property type="entry name" value="RNASE_H_2"/>
    <property type="match status" value="1"/>
</dbReference>
<comment type="function">
    <text evidence="3 14">Endonuclease that specifically degrades the RNA of RNA-DNA hybrids.</text>
</comment>
<comment type="similarity">
    <text evidence="5 14">Belongs to the RNase HII family. RnhC subfamily.</text>
</comment>
<dbReference type="InterPro" id="IPR001352">
    <property type="entry name" value="RNase_HII/HIII"/>
</dbReference>
<dbReference type="GO" id="GO:0043137">
    <property type="term" value="P:DNA replication, removal of RNA primer"/>
    <property type="evidence" value="ECO:0007669"/>
    <property type="project" value="TreeGrafter"/>
</dbReference>
<dbReference type="InterPro" id="IPR024567">
    <property type="entry name" value="RNase_HII/HIII_dom"/>
</dbReference>
<evidence type="ECO:0000313" key="18">
    <source>
        <dbReference type="Proteomes" id="UP001290462"/>
    </source>
</evidence>
<dbReference type="HAMAP" id="MF_00053">
    <property type="entry name" value="RNase_HIII"/>
    <property type="match status" value="1"/>
</dbReference>
<dbReference type="PANTHER" id="PTHR10954:SF23">
    <property type="entry name" value="RIBONUCLEASE"/>
    <property type="match status" value="1"/>
</dbReference>
<dbReference type="Gene3D" id="3.30.310.10">
    <property type="entry name" value="TATA-Binding Protein"/>
    <property type="match status" value="1"/>
</dbReference>
<evidence type="ECO:0000256" key="15">
    <source>
        <dbReference type="PROSITE-ProRule" id="PRU01319"/>
    </source>
</evidence>
<keyword evidence="12 14" id="KW-0378">Hydrolase</keyword>
<reference evidence="17" key="1">
    <citation type="submission" date="2023-08" db="EMBL/GenBank/DDBJ databases">
        <title>Genomic characterization of piscicolin 126 produced by Carnobacterium maltaromaticum CM22 strain isolated from salmon (Salmo salar).</title>
        <authorList>
            <person name="Gonzalez-Gragera E."/>
            <person name="Garcia-Lopez J.D."/>
            <person name="Teso-Perez C."/>
            <person name="Gimenez-Hernandez I."/>
            <person name="Peralta-Sanchez J.M."/>
            <person name="Valdivia E."/>
            <person name="Montalban-Lopez M."/>
            <person name="Martin-Platero A.M."/>
            <person name="Banos A."/>
            <person name="Martinez-Bueno M."/>
        </authorList>
    </citation>
    <scope>NUCLEOTIDE SEQUENCE</scope>
    <source>
        <strain evidence="17">CM22</strain>
    </source>
</reference>
<dbReference type="Gene3D" id="3.30.420.10">
    <property type="entry name" value="Ribonuclease H-like superfamily/Ribonuclease H"/>
    <property type="match status" value="1"/>
</dbReference>
<evidence type="ECO:0000256" key="2">
    <source>
        <dbReference type="ARBA" id="ARBA00001946"/>
    </source>
</evidence>
<evidence type="ECO:0000256" key="3">
    <source>
        <dbReference type="ARBA" id="ARBA00004065"/>
    </source>
</evidence>
<comment type="subcellular location">
    <subcellularLocation>
        <location evidence="4 14">Cytoplasm</location>
    </subcellularLocation>
</comment>
<evidence type="ECO:0000256" key="8">
    <source>
        <dbReference type="ARBA" id="ARBA00022490"/>
    </source>
</evidence>
<keyword evidence="10 14" id="KW-0479">Metal-binding</keyword>
<dbReference type="InterPro" id="IPR036397">
    <property type="entry name" value="RNaseH_sf"/>
</dbReference>
<proteinExistence type="inferred from homology"/>
<dbReference type="InterPro" id="IPR012337">
    <property type="entry name" value="RNaseH-like_sf"/>
</dbReference>
<feature type="binding site" evidence="14 15">
    <location>
        <position position="208"/>
    </location>
    <ligand>
        <name>a divalent metal cation</name>
        <dbReference type="ChEBI" id="CHEBI:60240"/>
    </ligand>
</feature>
<evidence type="ECO:0000256" key="10">
    <source>
        <dbReference type="ARBA" id="ARBA00022723"/>
    </source>
</evidence>
<dbReference type="FunFam" id="3.30.420.10:FF:000047">
    <property type="entry name" value="Ribonuclease HIII"/>
    <property type="match status" value="1"/>
</dbReference>
<keyword evidence="11 14" id="KW-0255">Endonuclease</keyword>
<dbReference type="GO" id="GO:0003723">
    <property type="term" value="F:RNA binding"/>
    <property type="evidence" value="ECO:0007669"/>
    <property type="project" value="UniProtKB-UniRule"/>
</dbReference>
<evidence type="ECO:0000256" key="14">
    <source>
        <dbReference type="HAMAP-Rule" id="MF_00053"/>
    </source>
</evidence>
<evidence type="ECO:0000256" key="7">
    <source>
        <dbReference type="ARBA" id="ARBA00021407"/>
    </source>
</evidence>
<dbReference type="GO" id="GO:0005737">
    <property type="term" value="C:cytoplasm"/>
    <property type="evidence" value="ECO:0007669"/>
    <property type="project" value="UniProtKB-SubCell"/>
</dbReference>
<comment type="caution">
    <text evidence="17">The sequence shown here is derived from an EMBL/GenBank/DDBJ whole genome shotgun (WGS) entry which is preliminary data.</text>
</comment>
<keyword evidence="8 14" id="KW-0963">Cytoplasm</keyword>
<comment type="cofactor">
    <cofactor evidence="14 15">
        <name>Mn(2+)</name>
        <dbReference type="ChEBI" id="CHEBI:29035"/>
    </cofactor>
    <cofactor evidence="14 15">
        <name>Mg(2+)</name>
        <dbReference type="ChEBI" id="CHEBI:18420"/>
    </cofactor>
    <text evidence="14 15">Manganese or magnesium. Binds 1 divalent metal ion per monomer in the absence of substrate. May bind a second metal ion after substrate binding.</text>
</comment>
<keyword evidence="13 14" id="KW-0460">Magnesium</keyword>
<gene>
    <name evidence="14 17" type="primary">rnhC</name>
    <name evidence="17" type="ORF">RAK27_06935</name>
</gene>
<dbReference type="RefSeq" id="WP_016356510.1">
    <property type="nucleotide sequence ID" value="NZ_CAJGUR010000058.1"/>
</dbReference>
<name>A0AAW9K1T3_CARML</name>
<dbReference type="EMBL" id="JAVBVO010000003">
    <property type="protein sequence ID" value="MDZ5758395.1"/>
    <property type="molecule type" value="Genomic_DNA"/>
</dbReference>
<evidence type="ECO:0000256" key="9">
    <source>
        <dbReference type="ARBA" id="ARBA00022722"/>
    </source>
</evidence>
<dbReference type="PANTHER" id="PTHR10954">
    <property type="entry name" value="RIBONUCLEASE H2 SUBUNIT A"/>
    <property type="match status" value="1"/>
</dbReference>
<dbReference type="InterPro" id="IPR024568">
    <property type="entry name" value="RNase_HIII_N"/>
</dbReference>
<dbReference type="GO" id="GO:0006298">
    <property type="term" value="P:mismatch repair"/>
    <property type="evidence" value="ECO:0007669"/>
    <property type="project" value="TreeGrafter"/>
</dbReference>
<dbReference type="NCBIfam" id="TIGR00716">
    <property type="entry name" value="rnhC"/>
    <property type="match status" value="1"/>
</dbReference>
<protein>
    <recommendedName>
        <fullName evidence="7 14">Ribonuclease HIII</fullName>
        <shortName evidence="14">RNase HIII</shortName>
        <ecNumber evidence="6 14">3.1.26.4</ecNumber>
    </recommendedName>
</protein>
<dbReference type="Pfam" id="PF11858">
    <property type="entry name" value="DUF3378"/>
    <property type="match status" value="1"/>
</dbReference>
<evidence type="ECO:0000256" key="13">
    <source>
        <dbReference type="ARBA" id="ARBA00022842"/>
    </source>
</evidence>
<dbReference type="GO" id="GO:0032299">
    <property type="term" value="C:ribonuclease H2 complex"/>
    <property type="evidence" value="ECO:0007669"/>
    <property type="project" value="TreeGrafter"/>
</dbReference>
<dbReference type="InterPro" id="IPR012295">
    <property type="entry name" value="TBP_dom_sf"/>
</dbReference>
<feature type="binding site" evidence="14 15">
    <location>
        <position position="105"/>
    </location>
    <ligand>
        <name>a divalent metal cation</name>
        <dbReference type="ChEBI" id="CHEBI:60240"/>
    </ligand>
</feature>
<dbReference type="GeneID" id="83605563"/>
<organism evidence="17 18">
    <name type="scientific">Carnobacterium maltaromaticum</name>
    <name type="common">Carnobacterium piscicola</name>
    <dbReference type="NCBI Taxonomy" id="2751"/>
    <lineage>
        <taxon>Bacteria</taxon>
        <taxon>Bacillati</taxon>
        <taxon>Bacillota</taxon>
        <taxon>Bacilli</taxon>
        <taxon>Lactobacillales</taxon>
        <taxon>Carnobacteriaceae</taxon>
        <taxon>Carnobacterium</taxon>
    </lineage>
</organism>
<comment type="cofactor">
    <cofactor evidence="2">
        <name>Mg(2+)</name>
        <dbReference type="ChEBI" id="CHEBI:18420"/>
    </cofactor>
</comment>
<dbReference type="CDD" id="cd06590">
    <property type="entry name" value="RNase_HII_bacteria_HIII_like"/>
    <property type="match status" value="1"/>
</dbReference>
<evidence type="ECO:0000313" key="17">
    <source>
        <dbReference type="EMBL" id="MDZ5758395.1"/>
    </source>
</evidence>
<evidence type="ECO:0000259" key="16">
    <source>
        <dbReference type="PROSITE" id="PS51975"/>
    </source>
</evidence>
<dbReference type="AlphaFoldDB" id="A0AAW9K1T3"/>
<dbReference type="EC" id="3.1.26.4" evidence="6 14"/>
<dbReference type="GO" id="GO:0000287">
    <property type="term" value="F:magnesium ion binding"/>
    <property type="evidence" value="ECO:0007669"/>
    <property type="project" value="UniProtKB-UniRule"/>
</dbReference>